<reference evidence="1 2" key="1">
    <citation type="journal article" date="2014" name="Genome Announc.">
        <title>Draft Genome Sequences of Marine Flavobacterium Nonlabens Strains NR17, NR24, NR27, NR32, NR33, and Ara13.</title>
        <authorList>
            <person name="Nakanishi M."/>
            <person name="Meirelles P."/>
            <person name="Suzuki R."/>
            <person name="Takatani N."/>
            <person name="Mino S."/>
            <person name="Suda W."/>
            <person name="Oshima K."/>
            <person name="Hattori M."/>
            <person name="Ohkuma M."/>
            <person name="Hosokawa M."/>
            <person name="Miyashita K."/>
            <person name="Thompson F.L."/>
            <person name="Niwa A."/>
            <person name="Sawabe T."/>
            <person name="Sawabe T."/>
        </authorList>
    </citation>
    <scope>NUCLEOTIDE SEQUENCE [LARGE SCALE GENOMIC DNA]</scope>
    <source>
        <strain evidence="2">JCM19296</strain>
    </source>
</reference>
<organism evidence="1 2">
    <name type="scientific">Nonlabens ulvanivorans</name>
    <name type="common">Persicivirga ulvanivorans</name>
    <dbReference type="NCBI Taxonomy" id="906888"/>
    <lineage>
        <taxon>Bacteria</taxon>
        <taxon>Pseudomonadati</taxon>
        <taxon>Bacteroidota</taxon>
        <taxon>Flavobacteriia</taxon>
        <taxon>Flavobacteriales</taxon>
        <taxon>Flavobacteriaceae</taxon>
        <taxon>Nonlabens</taxon>
    </lineage>
</organism>
<comment type="caution">
    <text evidence="1">The sequence shown here is derived from an EMBL/GenBank/DDBJ whole genome shotgun (WGS) entry which is preliminary data.</text>
</comment>
<sequence length="44" mass="5185">MKLKNEPSFLKKIVDRGVEISSTYPSPKAKVQLQFEFIQRFLNE</sequence>
<evidence type="ECO:0000313" key="2">
    <source>
        <dbReference type="Proteomes" id="UP000028980"/>
    </source>
</evidence>
<name>A0A081DEB0_NONUL</name>
<dbReference type="Proteomes" id="UP000028980">
    <property type="component" value="Unassembled WGS sequence"/>
</dbReference>
<proteinExistence type="predicted"/>
<evidence type="ECO:0000313" key="1">
    <source>
        <dbReference type="EMBL" id="GAK77256.1"/>
    </source>
</evidence>
<dbReference type="AlphaFoldDB" id="A0A081DEB0"/>
<accession>A0A081DEB0</accession>
<dbReference type="EMBL" id="BBLG01000007">
    <property type="protein sequence ID" value="GAK77256.1"/>
    <property type="molecule type" value="Genomic_DNA"/>
</dbReference>
<protein>
    <submittedName>
        <fullName evidence="1">Uncharacterized protein</fullName>
    </submittedName>
</protein>
<gene>
    <name evidence="1" type="ORF">JCM19296_2861</name>
</gene>